<dbReference type="GO" id="GO:0019491">
    <property type="term" value="P:ectoine biosynthetic process"/>
    <property type="evidence" value="ECO:0007669"/>
    <property type="project" value="UniProtKB-UniPathway"/>
</dbReference>
<dbReference type="CDD" id="cd00610">
    <property type="entry name" value="OAT_like"/>
    <property type="match status" value="1"/>
</dbReference>
<dbReference type="Gene3D" id="3.40.640.10">
    <property type="entry name" value="Type I PLP-dependent aspartate aminotransferase-like (Major domain)"/>
    <property type="match status" value="1"/>
</dbReference>
<dbReference type="PIRSF" id="PIRSF000521">
    <property type="entry name" value="Transaminase_4ab_Lys_Orn"/>
    <property type="match status" value="1"/>
</dbReference>
<dbReference type="InterPro" id="IPR015421">
    <property type="entry name" value="PyrdxlP-dep_Trfase_major"/>
</dbReference>
<dbReference type="GO" id="GO:0045303">
    <property type="term" value="F:diaminobutyrate-2-oxoglutarate transaminase activity"/>
    <property type="evidence" value="ECO:0007669"/>
    <property type="project" value="UniProtKB-EC"/>
</dbReference>
<dbReference type="InterPro" id="IPR015424">
    <property type="entry name" value="PyrdxlP-dep_Trfase"/>
</dbReference>
<dbReference type="Pfam" id="PF00202">
    <property type="entry name" value="Aminotran_3"/>
    <property type="match status" value="1"/>
</dbReference>
<dbReference type="PANTHER" id="PTHR43552">
    <property type="entry name" value="DIAMINOBUTYRATE--2-OXOGLUTARATE AMINOTRANSFERASE"/>
    <property type="match status" value="1"/>
</dbReference>
<accession>A0A1T4U6P8</accession>
<dbReference type="UniPathway" id="UPA00067">
    <property type="reaction ID" value="UER00121"/>
</dbReference>
<evidence type="ECO:0000256" key="6">
    <source>
        <dbReference type="RuleBase" id="RU003560"/>
    </source>
</evidence>
<gene>
    <name evidence="8" type="ORF">SAMN04488128_11122</name>
</gene>
<evidence type="ECO:0000313" key="9">
    <source>
        <dbReference type="Proteomes" id="UP000190367"/>
    </source>
</evidence>
<keyword evidence="5 6" id="KW-0663">Pyridoxal phosphate</keyword>
<evidence type="ECO:0000256" key="2">
    <source>
        <dbReference type="ARBA" id="ARBA00008954"/>
    </source>
</evidence>
<evidence type="ECO:0000256" key="4">
    <source>
        <dbReference type="ARBA" id="ARBA00022679"/>
    </source>
</evidence>
<dbReference type="OrthoDB" id="730777at2"/>
<evidence type="ECO:0000256" key="3">
    <source>
        <dbReference type="ARBA" id="ARBA00022576"/>
    </source>
</evidence>
<dbReference type="NCBIfam" id="TIGR02407">
    <property type="entry name" value="ectoine_ectB"/>
    <property type="match status" value="1"/>
</dbReference>
<dbReference type="InterPro" id="IPR004637">
    <property type="entry name" value="Dat"/>
</dbReference>
<evidence type="ECO:0000313" key="8">
    <source>
        <dbReference type="EMBL" id="SKA48316.1"/>
    </source>
</evidence>
<protein>
    <recommendedName>
        <fullName evidence="7">Diaminobutyrate--2-oxoglutarate transaminase</fullName>
        <ecNumber evidence="7">2.6.1.76</ecNumber>
    </recommendedName>
    <alternativeName>
        <fullName evidence="7">DABA aminotransferase</fullName>
    </alternativeName>
</protein>
<dbReference type="PANTHER" id="PTHR43552:SF2">
    <property type="entry name" value="DIAMINOBUTYRATE--2-OXOGLUTARATE TRANSAMINASE"/>
    <property type="match status" value="1"/>
</dbReference>
<comment type="cofactor">
    <cofactor evidence="1 7">
        <name>pyridoxal 5'-phosphate</name>
        <dbReference type="ChEBI" id="CHEBI:597326"/>
    </cofactor>
</comment>
<evidence type="ECO:0000256" key="5">
    <source>
        <dbReference type="ARBA" id="ARBA00022898"/>
    </source>
</evidence>
<keyword evidence="4 7" id="KW-0808">Transferase</keyword>
<name>A0A1T4U6P8_9BACT</name>
<evidence type="ECO:0000256" key="1">
    <source>
        <dbReference type="ARBA" id="ARBA00001933"/>
    </source>
</evidence>
<proteinExistence type="inferred from homology"/>
<sequence>MLNESNVNYYAKAFPAVFTVAKGEIVTDTTGKDYIDFFCGAGTMNYGHNNPALKAAVHSFLDNDHILHCLDMDSKMKELFLTAFQETILEPRGLDYKVQFPGPTGTNAVEAAVKLARLVTKRKKIIAFTQSFHGMTSMSMSLSGCREEQHPGNTLHDVTFFPFDQFGDGAFDTLRYLEAMIKTSGSGVTLPAAIILETIQAEGGVNIAGVAWLKALRAFTAENGILLIVDDIQVGCGRTGSFFSFERAGIIPDIVLLSKSISGFGLPLSVILMKPSLDHWKPGEHNGTFRANNLSLCTAHAALHYWKDDGLLNEIKEKEEMIGLTLTQLVTQCEAVKGVRGMGMIWGVEFRSGSEARAVASGLFRDGLLIEACGMDDQVLKILPPLTISKDNLRTGLAMMERRIREPEYAGATRLMNETAS</sequence>
<dbReference type="NCBIfam" id="TIGR00709">
    <property type="entry name" value="dat"/>
    <property type="match status" value="1"/>
</dbReference>
<dbReference type="PROSITE" id="PS00600">
    <property type="entry name" value="AA_TRANSFER_CLASS_3"/>
    <property type="match status" value="1"/>
</dbReference>
<keyword evidence="3 7" id="KW-0032">Aminotransferase</keyword>
<dbReference type="SUPFAM" id="SSF53383">
    <property type="entry name" value="PLP-dependent transferases"/>
    <property type="match status" value="1"/>
</dbReference>
<dbReference type="NCBIfam" id="NF006733">
    <property type="entry name" value="PRK09264.1"/>
    <property type="match status" value="1"/>
</dbReference>
<keyword evidence="9" id="KW-1185">Reference proteome</keyword>
<comment type="catalytic activity">
    <reaction evidence="7">
        <text>L-2,4-diaminobutanoate + 2-oxoglutarate = L-aspartate 4-semialdehyde + L-glutamate</text>
        <dbReference type="Rhea" id="RHEA:11160"/>
        <dbReference type="ChEBI" id="CHEBI:16810"/>
        <dbReference type="ChEBI" id="CHEBI:29985"/>
        <dbReference type="ChEBI" id="CHEBI:58761"/>
        <dbReference type="ChEBI" id="CHEBI:537519"/>
        <dbReference type="EC" id="2.6.1.76"/>
    </reaction>
</comment>
<comment type="pathway">
    <text evidence="7">Amine and polyamine biosynthesis; ectoine biosynthesis; L-ectoine from L-aspartate 4-semialdehyde: step 1/3.</text>
</comment>
<dbReference type="InterPro" id="IPR015422">
    <property type="entry name" value="PyrdxlP-dep_Trfase_small"/>
</dbReference>
<dbReference type="RefSeq" id="WP_078673371.1">
    <property type="nucleotide sequence ID" value="NZ_FUWZ01000011.1"/>
</dbReference>
<dbReference type="GO" id="GO:0047307">
    <property type="term" value="F:diaminobutyrate-pyruvate transaminase activity"/>
    <property type="evidence" value="ECO:0007669"/>
    <property type="project" value="InterPro"/>
</dbReference>
<dbReference type="Proteomes" id="UP000190367">
    <property type="component" value="Unassembled WGS sequence"/>
</dbReference>
<dbReference type="AlphaFoldDB" id="A0A1T4U6P8"/>
<dbReference type="InterPro" id="IPR012773">
    <property type="entry name" value="Ectoine_EctB"/>
</dbReference>
<dbReference type="GO" id="GO:0030170">
    <property type="term" value="F:pyridoxal phosphate binding"/>
    <property type="evidence" value="ECO:0007669"/>
    <property type="project" value="InterPro"/>
</dbReference>
<organism evidence="8 9">
    <name type="scientific">Chitinophaga eiseniae</name>
    <dbReference type="NCBI Taxonomy" id="634771"/>
    <lineage>
        <taxon>Bacteria</taxon>
        <taxon>Pseudomonadati</taxon>
        <taxon>Bacteroidota</taxon>
        <taxon>Chitinophagia</taxon>
        <taxon>Chitinophagales</taxon>
        <taxon>Chitinophagaceae</taxon>
        <taxon>Chitinophaga</taxon>
    </lineage>
</organism>
<dbReference type="EC" id="2.6.1.76" evidence="7"/>
<reference evidence="9" key="1">
    <citation type="submission" date="2017-02" db="EMBL/GenBank/DDBJ databases">
        <authorList>
            <person name="Varghese N."/>
            <person name="Submissions S."/>
        </authorList>
    </citation>
    <scope>NUCLEOTIDE SEQUENCE [LARGE SCALE GENOMIC DNA]</scope>
    <source>
        <strain evidence="9">DSM 22224</strain>
    </source>
</reference>
<dbReference type="InterPro" id="IPR049704">
    <property type="entry name" value="Aminotrans_3_PPA_site"/>
</dbReference>
<comment type="function">
    <text evidence="7">Catalyzes reversively the conversion of L-aspartate beta-semialdehyde (ASA) to L-2,4-diaminobutyrate (DABA) by transamination with L-glutamate.</text>
</comment>
<evidence type="ECO:0000256" key="7">
    <source>
        <dbReference type="RuleBase" id="RU365034"/>
    </source>
</evidence>
<dbReference type="Gene3D" id="3.90.1150.10">
    <property type="entry name" value="Aspartate Aminotransferase, domain 1"/>
    <property type="match status" value="1"/>
</dbReference>
<dbReference type="InterPro" id="IPR005814">
    <property type="entry name" value="Aminotrans_3"/>
</dbReference>
<dbReference type="STRING" id="634771.SAMN04488128_11122"/>
<comment type="similarity">
    <text evidence="2 6">Belongs to the class-III pyridoxal-phosphate-dependent aminotransferase family.</text>
</comment>
<dbReference type="EMBL" id="FUWZ01000011">
    <property type="protein sequence ID" value="SKA48316.1"/>
    <property type="molecule type" value="Genomic_DNA"/>
</dbReference>